<evidence type="ECO:0000256" key="2">
    <source>
        <dbReference type="ARBA" id="ARBA00022475"/>
    </source>
</evidence>
<evidence type="ECO:0000256" key="5">
    <source>
        <dbReference type="ARBA" id="ARBA00023136"/>
    </source>
</evidence>
<organism evidence="8 9">
    <name type="scientific">Roseicella frigidaeris</name>
    <dbReference type="NCBI Taxonomy" id="2230885"/>
    <lineage>
        <taxon>Bacteria</taxon>
        <taxon>Pseudomonadati</taxon>
        <taxon>Pseudomonadota</taxon>
        <taxon>Alphaproteobacteria</taxon>
        <taxon>Acetobacterales</taxon>
        <taxon>Roseomonadaceae</taxon>
        <taxon>Roseicella</taxon>
    </lineage>
</organism>
<feature type="transmembrane region" description="Helical" evidence="6">
    <location>
        <begin position="169"/>
        <end position="189"/>
    </location>
</feature>
<keyword evidence="3 6" id="KW-0812">Transmembrane</keyword>
<feature type="domain" description="EamA" evidence="7">
    <location>
        <begin position="29"/>
        <end position="157"/>
    </location>
</feature>
<feature type="transmembrane region" description="Helical" evidence="6">
    <location>
        <begin position="231"/>
        <end position="250"/>
    </location>
</feature>
<evidence type="ECO:0000313" key="9">
    <source>
        <dbReference type="Proteomes" id="UP000249065"/>
    </source>
</evidence>
<feature type="transmembrane region" description="Helical" evidence="6">
    <location>
        <begin position="201"/>
        <end position="219"/>
    </location>
</feature>
<feature type="transmembrane region" description="Helical" evidence="6">
    <location>
        <begin position="142"/>
        <end position="163"/>
    </location>
</feature>
<evidence type="ECO:0000256" key="4">
    <source>
        <dbReference type="ARBA" id="ARBA00022989"/>
    </source>
</evidence>
<dbReference type="GO" id="GO:0005886">
    <property type="term" value="C:plasma membrane"/>
    <property type="evidence" value="ECO:0007669"/>
    <property type="project" value="UniProtKB-SubCell"/>
</dbReference>
<dbReference type="EMBL" id="QLIX01000002">
    <property type="protein sequence ID" value="RAI60199.1"/>
    <property type="molecule type" value="Genomic_DNA"/>
</dbReference>
<dbReference type="InterPro" id="IPR037185">
    <property type="entry name" value="EmrE-like"/>
</dbReference>
<evidence type="ECO:0000313" key="8">
    <source>
        <dbReference type="EMBL" id="RAI60199.1"/>
    </source>
</evidence>
<keyword evidence="5 6" id="KW-0472">Membrane</keyword>
<comment type="subcellular location">
    <subcellularLocation>
        <location evidence="1">Cell membrane</location>
        <topology evidence="1">Multi-pass membrane protein</topology>
    </subcellularLocation>
</comment>
<feature type="transmembrane region" description="Helical" evidence="6">
    <location>
        <begin position="116"/>
        <end position="135"/>
    </location>
</feature>
<keyword evidence="2" id="KW-1003">Cell membrane</keyword>
<proteinExistence type="predicted"/>
<feature type="transmembrane region" description="Helical" evidence="6">
    <location>
        <begin position="287"/>
        <end position="306"/>
    </location>
</feature>
<keyword evidence="9" id="KW-1185">Reference proteome</keyword>
<evidence type="ECO:0000259" key="7">
    <source>
        <dbReference type="Pfam" id="PF00892"/>
    </source>
</evidence>
<accession>A0A327MC33</accession>
<dbReference type="OrthoDB" id="7743310at2"/>
<dbReference type="AlphaFoldDB" id="A0A327MC33"/>
<dbReference type="SUPFAM" id="SSF103481">
    <property type="entry name" value="Multidrug resistance efflux transporter EmrE"/>
    <property type="match status" value="2"/>
</dbReference>
<name>A0A327MC33_9PROT</name>
<dbReference type="PANTHER" id="PTHR42920:SF5">
    <property type="entry name" value="EAMA DOMAIN-CONTAINING PROTEIN"/>
    <property type="match status" value="1"/>
</dbReference>
<dbReference type="InterPro" id="IPR051258">
    <property type="entry name" value="Diverse_Substrate_Transporter"/>
</dbReference>
<sequence length="322" mass="33123">MPGRVACPAACRHTRPMPDDQRRGDRRTIAAGVLAMALFSGNFASTRHGLAHGLSLADLLLLRSATAGLLMGGLLWRIGLGGLSLPRAAVLALLAGAPYYLLTVAALQFAPATHASILNPGATVLFAPLLGWWMLRQAPEIGVRLGLGILGAGLLLIGGASLAQGAGRAWIGDLLLLASGFTWALFGVLMRRWQVSGTRAAAAAGAVSLAWVPLHLLLLGPGGVPDHPGEALLQAVYQGLIAGGIAVVLYSRAVALLGPARGALLPPLVPALGVFWAWLLLGEPVTAPQLAGMALVILGMLCGALWRPGAVRRRTDAASKPA</sequence>
<evidence type="ECO:0000256" key="6">
    <source>
        <dbReference type="SAM" id="Phobius"/>
    </source>
</evidence>
<evidence type="ECO:0000256" key="1">
    <source>
        <dbReference type="ARBA" id="ARBA00004651"/>
    </source>
</evidence>
<reference evidence="9" key="1">
    <citation type="submission" date="2018-06" db="EMBL/GenBank/DDBJ databases">
        <authorList>
            <person name="Khan S.A."/>
        </authorList>
    </citation>
    <scope>NUCLEOTIDE SEQUENCE [LARGE SCALE GENOMIC DNA]</scope>
    <source>
        <strain evidence="9">DB-1506</strain>
    </source>
</reference>
<dbReference type="PANTHER" id="PTHR42920">
    <property type="entry name" value="OS03G0707200 PROTEIN-RELATED"/>
    <property type="match status" value="1"/>
</dbReference>
<feature type="transmembrane region" description="Helical" evidence="6">
    <location>
        <begin position="56"/>
        <end position="76"/>
    </location>
</feature>
<feature type="transmembrane region" description="Helical" evidence="6">
    <location>
        <begin position="27"/>
        <end position="44"/>
    </location>
</feature>
<keyword evidence="4 6" id="KW-1133">Transmembrane helix</keyword>
<dbReference type="Pfam" id="PF00892">
    <property type="entry name" value="EamA"/>
    <property type="match status" value="2"/>
</dbReference>
<gene>
    <name evidence="8" type="ORF">DOO78_03715</name>
</gene>
<dbReference type="Proteomes" id="UP000249065">
    <property type="component" value="Unassembled WGS sequence"/>
</dbReference>
<feature type="transmembrane region" description="Helical" evidence="6">
    <location>
        <begin position="262"/>
        <end position="281"/>
    </location>
</feature>
<dbReference type="InterPro" id="IPR000620">
    <property type="entry name" value="EamA_dom"/>
</dbReference>
<evidence type="ECO:0000256" key="3">
    <source>
        <dbReference type="ARBA" id="ARBA00022692"/>
    </source>
</evidence>
<feature type="transmembrane region" description="Helical" evidence="6">
    <location>
        <begin position="88"/>
        <end position="110"/>
    </location>
</feature>
<comment type="caution">
    <text evidence="8">The sequence shown here is derived from an EMBL/GenBank/DDBJ whole genome shotgun (WGS) entry which is preliminary data.</text>
</comment>
<feature type="domain" description="EamA" evidence="7">
    <location>
        <begin position="171"/>
        <end position="301"/>
    </location>
</feature>
<protein>
    <recommendedName>
        <fullName evidence="7">EamA domain-containing protein</fullName>
    </recommendedName>
</protein>